<accession>A0ABR4N9M1</accession>
<gene>
    <name evidence="1" type="ORF">HK105_204247</name>
</gene>
<dbReference type="Proteomes" id="UP001527925">
    <property type="component" value="Unassembled WGS sequence"/>
</dbReference>
<comment type="caution">
    <text evidence="1">The sequence shown here is derived from an EMBL/GenBank/DDBJ whole genome shotgun (WGS) entry which is preliminary data.</text>
</comment>
<name>A0ABR4N9M1_9FUNG</name>
<evidence type="ECO:0000313" key="1">
    <source>
        <dbReference type="EMBL" id="KAL2916156.1"/>
    </source>
</evidence>
<evidence type="ECO:0000313" key="2">
    <source>
        <dbReference type="Proteomes" id="UP001527925"/>
    </source>
</evidence>
<dbReference type="EMBL" id="JADGIZ020000018">
    <property type="protein sequence ID" value="KAL2916156.1"/>
    <property type="molecule type" value="Genomic_DNA"/>
</dbReference>
<sequence length="229" mass="26374">MQVEELREALAAAQDSEIQRCAIAAQDQRREHYNRIGPALIRRALLHSVHTQESMRAKLIAGQCRERLGSSVPTVEVAPQPLARVNRLTARRSGLRYDKTSIHREYVVVRCDQPARDDASPAKTVRHAAAVESRRRAEEIRARQTTLEALAKNATTRHEKAIESIQMDKKRNKMIKELDQLDLDDRRRKQVNAGLYANRFRPDYIRMGPNELNSRFVQQFGVGKLFWLQ</sequence>
<keyword evidence="2" id="KW-1185">Reference proteome</keyword>
<protein>
    <submittedName>
        <fullName evidence="1">Uncharacterized protein</fullName>
    </submittedName>
</protein>
<proteinExistence type="predicted"/>
<organism evidence="1 2">
    <name type="scientific">Polyrhizophydium stewartii</name>
    <dbReference type="NCBI Taxonomy" id="2732419"/>
    <lineage>
        <taxon>Eukaryota</taxon>
        <taxon>Fungi</taxon>
        <taxon>Fungi incertae sedis</taxon>
        <taxon>Chytridiomycota</taxon>
        <taxon>Chytridiomycota incertae sedis</taxon>
        <taxon>Chytridiomycetes</taxon>
        <taxon>Rhizophydiales</taxon>
        <taxon>Rhizophydiales incertae sedis</taxon>
        <taxon>Polyrhizophydium</taxon>
    </lineage>
</organism>
<reference evidence="1 2" key="1">
    <citation type="submission" date="2023-09" db="EMBL/GenBank/DDBJ databases">
        <title>Pangenome analysis of Batrachochytrium dendrobatidis and related Chytrids.</title>
        <authorList>
            <person name="Yacoub M.N."/>
            <person name="Stajich J.E."/>
            <person name="James T.Y."/>
        </authorList>
    </citation>
    <scope>NUCLEOTIDE SEQUENCE [LARGE SCALE GENOMIC DNA]</scope>
    <source>
        <strain evidence="1 2">JEL0888</strain>
    </source>
</reference>